<evidence type="ECO:0000256" key="6">
    <source>
        <dbReference type="ARBA" id="ARBA00023157"/>
    </source>
</evidence>
<evidence type="ECO:0000313" key="11">
    <source>
        <dbReference type="Proteomes" id="UP001566132"/>
    </source>
</evidence>
<dbReference type="GO" id="GO:0005576">
    <property type="term" value="C:extracellular region"/>
    <property type="evidence" value="ECO:0007669"/>
    <property type="project" value="UniProtKB-SubCell"/>
</dbReference>
<feature type="chain" id="PRO_5044864171" description="Peptidase S1 domain-containing protein" evidence="8">
    <location>
        <begin position="18"/>
        <end position="286"/>
    </location>
</feature>
<evidence type="ECO:0000256" key="4">
    <source>
        <dbReference type="ARBA" id="ARBA00022801"/>
    </source>
</evidence>
<dbReference type="InterPro" id="IPR018114">
    <property type="entry name" value="TRYPSIN_HIS"/>
</dbReference>
<dbReference type="AlphaFoldDB" id="A0ABD1EKV5"/>
<reference evidence="10 11" key="1">
    <citation type="submission" date="2024-05" db="EMBL/GenBank/DDBJ databases">
        <title>Genetic variation in Jamaican populations of the coffee berry borer (Hypothenemus hampei).</title>
        <authorList>
            <person name="Errbii M."/>
            <person name="Myrie A."/>
        </authorList>
    </citation>
    <scope>NUCLEOTIDE SEQUENCE [LARGE SCALE GENOMIC DNA]</scope>
    <source>
        <strain evidence="10">JA-Hopewell-2020-01-JO</strain>
        <tissue evidence="10">Whole body</tissue>
    </source>
</reference>
<dbReference type="Proteomes" id="UP001566132">
    <property type="component" value="Unassembled WGS sequence"/>
</dbReference>
<dbReference type="PANTHER" id="PTHR24276">
    <property type="entry name" value="POLYSERASE-RELATED"/>
    <property type="match status" value="1"/>
</dbReference>
<dbReference type="InterPro" id="IPR009003">
    <property type="entry name" value="Peptidase_S1_PA"/>
</dbReference>
<evidence type="ECO:0000256" key="2">
    <source>
        <dbReference type="ARBA" id="ARBA00007664"/>
    </source>
</evidence>
<evidence type="ECO:0000256" key="5">
    <source>
        <dbReference type="ARBA" id="ARBA00022825"/>
    </source>
</evidence>
<dbReference type="InterPro" id="IPR001314">
    <property type="entry name" value="Peptidase_S1A"/>
</dbReference>
<dbReference type="GO" id="GO:0006508">
    <property type="term" value="P:proteolysis"/>
    <property type="evidence" value="ECO:0007669"/>
    <property type="project" value="UniProtKB-KW"/>
</dbReference>
<dbReference type="PROSITE" id="PS00134">
    <property type="entry name" value="TRYPSIN_HIS"/>
    <property type="match status" value="1"/>
</dbReference>
<evidence type="ECO:0000256" key="8">
    <source>
        <dbReference type="SAM" id="SignalP"/>
    </source>
</evidence>
<feature type="domain" description="Peptidase S1" evidence="9">
    <location>
        <begin position="42"/>
        <end position="280"/>
    </location>
</feature>
<comment type="similarity">
    <text evidence="2">Belongs to the peptidase S1 family.</text>
</comment>
<keyword evidence="5 7" id="KW-0720">Serine protease</keyword>
<feature type="signal peptide" evidence="8">
    <location>
        <begin position="1"/>
        <end position="17"/>
    </location>
</feature>
<dbReference type="FunFam" id="2.40.10.10:FF:000036">
    <property type="entry name" value="Trypsin beta"/>
    <property type="match status" value="1"/>
</dbReference>
<dbReference type="PROSITE" id="PS50240">
    <property type="entry name" value="TRYPSIN_DOM"/>
    <property type="match status" value="1"/>
</dbReference>
<evidence type="ECO:0000256" key="1">
    <source>
        <dbReference type="ARBA" id="ARBA00004239"/>
    </source>
</evidence>
<dbReference type="SUPFAM" id="SSF50494">
    <property type="entry name" value="Trypsin-like serine proteases"/>
    <property type="match status" value="1"/>
</dbReference>
<keyword evidence="11" id="KW-1185">Reference proteome</keyword>
<dbReference type="InterPro" id="IPR033116">
    <property type="entry name" value="TRYPSIN_SER"/>
</dbReference>
<comment type="subcellular location">
    <subcellularLocation>
        <location evidence="1">Secreted</location>
        <location evidence="1">Extracellular space</location>
    </subcellularLocation>
</comment>
<dbReference type="Pfam" id="PF00089">
    <property type="entry name" value="Trypsin"/>
    <property type="match status" value="1"/>
</dbReference>
<evidence type="ECO:0000256" key="7">
    <source>
        <dbReference type="RuleBase" id="RU363034"/>
    </source>
</evidence>
<evidence type="ECO:0000256" key="3">
    <source>
        <dbReference type="ARBA" id="ARBA00022670"/>
    </source>
</evidence>
<keyword evidence="3 7" id="KW-0645">Protease</keyword>
<organism evidence="10 11">
    <name type="scientific">Hypothenemus hampei</name>
    <name type="common">Coffee berry borer</name>
    <dbReference type="NCBI Taxonomy" id="57062"/>
    <lineage>
        <taxon>Eukaryota</taxon>
        <taxon>Metazoa</taxon>
        <taxon>Ecdysozoa</taxon>
        <taxon>Arthropoda</taxon>
        <taxon>Hexapoda</taxon>
        <taxon>Insecta</taxon>
        <taxon>Pterygota</taxon>
        <taxon>Neoptera</taxon>
        <taxon>Endopterygota</taxon>
        <taxon>Coleoptera</taxon>
        <taxon>Polyphaga</taxon>
        <taxon>Cucujiformia</taxon>
        <taxon>Curculionidae</taxon>
        <taxon>Scolytinae</taxon>
        <taxon>Hypothenemus</taxon>
    </lineage>
</organism>
<dbReference type="InterPro" id="IPR001254">
    <property type="entry name" value="Trypsin_dom"/>
</dbReference>
<dbReference type="GO" id="GO:0008236">
    <property type="term" value="F:serine-type peptidase activity"/>
    <property type="evidence" value="ECO:0007669"/>
    <property type="project" value="UniProtKB-KW"/>
</dbReference>
<keyword evidence="4 7" id="KW-0378">Hydrolase</keyword>
<dbReference type="InterPro" id="IPR050430">
    <property type="entry name" value="Peptidase_S1"/>
</dbReference>
<dbReference type="PRINTS" id="PR00722">
    <property type="entry name" value="CHYMOTRYPSIN"/>
</dbReference>
<sequence length="286" mass="30282">MMKSILVFSALLAVALALPEASIYEATNTPSDIRNISTNLQIVNGLNAARGQFPYQVSVQRQRVILGFSHICGGTIISQNWILSAAHCTPLGNTYRIVAGILLQLDQNVAGQQEIAVTQVINHPGYPGNNVVAPDDVSILRLARQLVYGVNVQPARIPAANYVASGTAVLSGWGITVPGGSVPNHLQFARLPVVSERECNTILTNFLGSRNPFDIDRNVCSGTVNGGESACSGDSGGPYFQNGRVVGIVNWVLTPCGARGAPSVYAKTAAYASWIVQNTNGEVQPL</sequence>
<evidence type="ECO:0000259" key="9">
    <source>
        <dbReference type="PROSITE" id="PS50240"/>
    </source>
</evidence>
<keyword evidence="8" id="KW-0732">Signal</keyword>
<dbReference type="PROSITE" id="PS00135">
    <property type="entry name" value="TRYPSIN_SER"/>
    <property type="match status" value="1"/>
</dbReference>
<accession>A0ABD1EKV5</accession>
<protein>
    <recommendedName>
        <fullName evidence="9">Peptidase S1 domain-containing protein</fullName>
    </recommendedName>
</protein>
<proteinExistence type="inferred from homology"/>
<keyword evidence="6" id="KW-1015">Disulfide bond</keyword>
<dbReference type="CDD" id="cd00190">
    <property type="entry name" value="Tryp_SPc"/>
    <property type="match status" value="1"/>
</dbReference>
<comment type="caution">
    <text evidence="10">The sequence shown here is derived from an EMBL/GenBank/DDBJ whole genome shotgun (WGS) entry which is preliminary data.</text>
</comment>
<name>A0ABD1EKV5_HYPHA</name>
<evidence type="ECO:0000313" key="10">
    <source>
        <dbReference type="EMBL" id="KAL1497129.1"/>
    </source>
</evidence>
<dbReference type="InterPro" id="IPR043504">
    <property type="entry name" value="Peptidase_S1_PA_chymotrypsin"/>
</dbReference>
<gene>
    <name evidence="10" type="ORF">ABEB36_008137</name>
</gene>
<dbReference type="SMART" id="SM00020">
    <property type="entry name" value="Tryp_SPc"/>
    <property type="match status" value="1"/>
</dbReference>
<dbReference type="EMBL" id="JBDJPC010000006">
    <property type="protein sequence ID" value="KAL1497129.1"/>
    <property type="molecule type" value="Genomic_DNA"/>
</dbReference>
<dbReference type="Gene3D" id="2.40.10.10">
    <property type="entry name" value="Trypsin-like serine proteases"/>
    <property type="match status" value="2"/>
</dbReference>
<dbReference type="PANTHER" id="PTHR24276:SF95">
    <property type="entry name" value="PEPTIDASE S1 DOMAIN-CONTAINING PROTEIN"/>
    <property type="match status" value="1"/>
</dbReference>